<dbReference type="EMBL" id="FNTX01000001">
    <property type="protein sequence ID" value="SED84086.1"/>
    <property type="molecule type" value="Genomic_DNA"/>
</dbReference>
<feature type="transmembrane region" description="Helical" evidence="1">
    <location>
        <begin position="230"/>
        <end position="250"/>
    </location>
</feature>
<feature type="transmembrane region" description="Helical" evidence="1">
    <location>
        <begin position="204"/>
        <end position="224"/>
    </location>
</feature>
<feature type="transmembrane region" description="Helical" evidence="1">
    <location>
        <begin position="173"/>
        <end position="197"/>
    </location>
</feature>
<keyword evidence="1" id="KW-0472">Membrane</keyword>
<keyword evidence="1" id="KW-0812">Transmembrane</keyword>
<feature type="transmembrane region" description="Helical" evidence="1">
    <location>
        <begin position="43"/>
        <end position="64"/>
    </location>
</feature>
<dbReference type="RefSeq" id="WP_089771819.1">
    <property type="nucleotide sequence ID" value="NZ_FNTX01000001.1"/>
</dbReference>
<feature type="transmembrane region" description="Helical" evidence="1">
    <location>
        <begin position="84"/>
        <end position="104"/>
    </location>
</feature>
<keyword evidence="1" id="KW-1133">Transmembrane helix</keyword>
<dbReference type="AlphaFoldDB" id="A0A1H5DZ87"/>
<proteinExistence type="predicted"/>
<dbReference type="Proteomes" id="UP000199220">
    <property type="component" value="Unassembled WGS sequence"/>
</dbReference>
<sequence length="265" mass="28267">MNRSSTSSDITGLTGGAMRLAGRPNPALPQWWRTMRWMLGMQAYLAVWFWGVILVLEAAALLIFGRLDAVTMSYLQFAVHGTLWFPFAMMITITAAQLTVHVAAGMTRRSFAVAAVGTAAVMALGYGIVLAGGMVAEGALYQAMDWPHVHVANMETSGNGFLEPWTHGFATSAVMYAVRTFSGAVAGLLVGIGYYRYGPWRGTALLPLTALPALLGQDAIVDLLGGAVGWHPLTLALLGLVLPLLGALAYRRLTRSVPIRTMGGT</sequence>
<reference evidence="3" key="1">
    <citation type="submission" date="2016-10" db="EMBL/GenBank/DDBJ databases">
        <authorList>
            <person name="Varghese N."/>
            <person name="Submissions S."/>
        </authorList>
    </citation>
    <scope>NUCLEOTIDE SEQUENCE [LARGE SCALE GENOMIC DNA]</scope>
    <source>
        <strain evidence="3">DSM 21368</strain>
    </source>
</reference>
<gene>
    <name evidence="2" type="ORF">SAMN04488554_0840</name>
</gene>
<evidence type="ECO:0000313" key="2">
    <source>
        <dbReference type="EMBL" id="SED84086.1"/>
    </source>
</evidence>
<feature type="transmembrane region" description="Helical" evidence="1">
    <location>
        <begin position="111"/>
        <end position="136"/>
    </location>
</feature>
<evidence type="ECO:0000256" key="1">
    <source>
        <dbReference type="SAM" id="Phobius"/>
    </source>
</evidence>
<accession>A0A1H5DZ87</accession>
<name>A0A1H5DZ87_9MICO</name>
<keyword evidence="3" id="KW-1185">Reference proteome</keyword>
<dbReference type="STRING" id="648782.SAMN04488554_0840"/>
<protein>
    <submittedName>
        <fullName evidence="2">Uncharacterized protein</fullName>
    </submittedName>
</protein>
<dbReference type="OrthoDB" id="4862385at2"/>
<evidence type="ECO:0000313" key="3">
    <source>
        <dbReference type="Proteomes" id="UP000199220"/>
    </source>
</evidence>
<organism evidence="2 3">
    <name type="scientific">Ruania alba</name>
    <dbReference type="NCBI Taxonomy" id="648782"/>
    <lineage>
        <taxon>Bacteria</taxon>
        <taxon>Bacillati</taxon>
        <taxon>Actinomycetota</taxon>
        <taxon>Actinomycetes</taxon>
        <taxon>Micrococcales</taxon>
        <taxon>Ruaniaceae</taxon>
        <taxon>Ruania</taxon>
    </lineage>
</organism>